<evidence type="ECO:0000313" key="13">
    <source>
        <dbReference type="Proteomes" id="UP000800235"/>
    </source>
</evidence>
<keyword evidence="9 10" id="KW-0539">Nucleus</keyword>
<sequence>MGKRKKAAKKPTGKKKNEPLPTTFQCLFCNHEKSVTVKMEKKQGIGFLNCKVCGQHFNSGINYLSAAVDVYSDWVDACDDVAKRAAADGGGEPTGGYARRQSGGAPREPASDDEGAPGEMDDFVEEDEMDAEAEYT</sequence>
<evidence type="ECO:0000256" key="8">
    <source>
        <dbReference type="ARBA" id="ARBA00023163"/>
    </source>
</evidence>
<evidence type="ECO:0000256" key="1">
    <source>
        <dbReference type="ARBA" id="ARBA00003357"/>
    </source>
</evidence>
<dbReference type="InterPro" id="IPR038567">
    <property type="entry name" value="T_Elf1_sf"/>
</dbReference>
<comment type="function">
    <text evidence="1 10">Transcription elongation factor implicated in the maintenance of proper chromatin structure in actively transcribed regions.</text>
</comment>
<dbReference type="PANTHER" id="PTHR20934">
    <property type="entry name" value="TRANSCRIPTION ELONGATION FACTOR 1 HOMOLOG"/>
    <property type="match status" value="1"/>
</dbReference>
<evidence type="ECO:0000256" key="10">
    <source>
        <dbReference type="RuleBase" id="RU364033"/>
    </source>
</evidence>
<accession>A0A9P4NIU6</accession>
<evidence type="ECO:0000256" key="9">
    <source>
        <dbReference type="ARBA" id="ARBA00023242"/>
    </source>
</evidence>
<keyword evidence="5 10" id="KW-0863">Zinc-finger</keyword>
<dbReference type="Gene3D" id="2.20.25.190">
    <property type="match status" value="1"/>
</dbReference>
<evidence type="ECO:0000256" key="7">
    <source>
        <dbReference type="ARBA" id="ARBA00023015"/>
    </source>
</evidence>
<evidence type="ECO:0000256" key="3">
    <source>
        <dbReference type="ARBA" id="ARBA00009730"/>
    </source>
</evidence>
<keyword evidence="13" id="KW-1185">Reference proteome</keyword>
<evidence type="ECO:0000313" key="12">
    <source>
        <dbReference type="EMBL" id="KAF2423308.1"/>
    </source>
</evidence>
<dbReference type="SUPFAM" id="SSF57783">
    <property type="entry name" value="Zinc beta-ribbon"/>
    <property type="match status" value="1"/>
</dbReference>
<dbReference type="AlphaFoldDB" id="A0A9P4NIU6"/>
<organism evidence="12 13">
    <name type="scientific">Tothia fuscella</name>
    <dbReference type="NCBI Taxonomy" id="1048955"/>
    <lineage>
        <taxon>Eukaryota</taxon>
        <taxon>Fungi</taxon>
        <taxon>Dikarya</taxon>
        <taxon>Ascomycota</taxon>
        <taxon>Pezizomycotina</taxon>
        <taxon>Dothideomycetes</taxon>
        <taxon>Pleosporomycetidae</taxon>
        <taxon>Venturiales</taxon>
        <taxon>Cylindrosympodiaceae</taxon>
        <taxon>Tothia</taxon>
    </lineage>
</organism>
<dbReference type="PANTHER" id="PTHR20934:SF0">
    <property type="entry name" value="TRANSCRIPTION ELONGATION FACTOR 1 HOMOLOG"/>
    <property type="match status" value="1"/>
</dbReference>
<keyword evidence="8 10" id="KW-0804">Transcription</keyword>
<dbReference type="FunFam" id="2.20.25.190:FF:000001">
    <property type="entry name" value="Transcription elongation factor 1 homolog"/>
    <property type="match status" value="1"/>
</dbReference>
<dbReference type="OrthoDB" id="445983at2759"/>
<evidence type="ECO:0000256" key="4">
    <source>
        <dbReference type="ARBA" id="ARBA00022723"/>
    </source>
</evidence>
<name>A0A9P4NIU6_9PEZI</name>
<dbReference type="GO" id="GO:0000993">
    <property type="term" value="F:RNA polymerase II complex binding"/>
    <property type="evidence" value="ECO:0007669"/>
    <property type="project" value="TreeGrafter"/>
</dbReference>
<proteinExistence type="inferred from homology"/>
<comment type="similarity">
    <text evidence="3 10">Belongs to the ELOF1 family.</text>
</comment>
<dbReference type="GO" id="GO:0008023">
    <property type="term" value="C:transcription elongation factor complex"/>
    <property type="evidence" value="ECO:0007669"/>
    <property type="project" value="TreeGrafter"/>
</dbReference>
<dbReference type="Pfam" id="PF05129">
    <property type="entry name" value="Zn_ribbon_Elf1"/>
    <property type="match status" value="1"/>
</dbReference>
<dbReference type="GO" id="GO:0008270">
    <property type="term" value="F:zinc ion binding"/>
    <property type="evidence" value="ECO:0007669"/>
    <property type="project" value="UniProtKB-KW"/>
</dbReference>
<comment type="caution">
    <text evidence="12">The sequence shown here is derived from an EMBL/GenBank/DDBJ whole genome shotgun (WGS) entry which is preliminary data.</text>
</comment>
<feature type="compositionally biased region" description="Acidic residues" evidence="11">
    <location>
        <begin position="111"/>
        <end position="136"/>
    </location>
</feature>
<feature type="region of interest" description="Disordered" evidence="11">
    <location>
        <begin position="85"/>
        <end position="136"/>
    </location>
</feature>
<reference evidence="12" key="1">
    <citation type="journal article" date="2020" name="Stud. Mycol.">
        <title>101 Dothideomycetes genomes: a test case for predicting lifestyles and emergence of pathogens.</title>
        <authorList>
            <person name="Haridas S."/>
            <person name="Albert R."/>
            <person name="Binder M."/>
            <person name="Bloem J."/>
            <person name="Labutti K."/>
            <person name="Salamov A."/>
            <person name="Andreopoulos B."/>
            <person name="Baker S."/>
            <person name="Barry K."/>
            <person name="Bills G."/>
            <person name="Bluhm B."/>
            <person name="Cannon C."/>
            <person name="Castanera R."/>
            <person name="Culley D."/>
            <person name="Daum C."/>
            <person name="Ezra D."/>
            <person name="Gonzalez J."/>
            <person name="Henrissat B."/>
            <person name="Kuo A."/>
            <person name="Liang C."/>
            <person name="Lipzen A."/>
            <person name="Lutzoni F."/>
            <person name="Magnuson J."/>
            <person name="Mondo S."/>
            <person name="Nolan M."/>
            <person name="Ohm R."/>
            <person name="Pangilinan J."/>
            <person name="Park H.-J."/>
            <person name="Ramirez L."/>
            <person name="Alfaro M."/>
            <person name="Sun H."/>
            <person name="Tritt A."/>
            <person name="Yoshinaga Y."/>
            <person name="Zwiers L.-H."/>
            <person name="Turgeon B."/>
            <person name="Goodwin S."/>
            <person name="Spatafora J."/>
            <person name="Crous P."/>
            <person name="Grigoriev I."/>
        </authorList>
    </citation>
    <scope>NUCLEOTIDE SEQUENCE</scope>
    <source>
        <strain evidence="12">CBS 130266</strain>
    </source>
</reference>
<evidence type="ECO:0000256" key="6">
    <source>
        <dbReference type="ARBA" id="ARBA00022833"/>
    </source>
</evidence>
<dbReference type="GO" id="GO:0006368">
    <property type="term" value="P:transcription elongation by RNA polymerase II"/>
    <property type="evidence" value="ECO:0007669"/>
    <property type="project" value="TreeGrafter"/>
</dbReference>
<evidence type="ECO:0000256" key="11">
    <source>
        <dbReference type="SAM" id="MobiDB-lite"/>
    </source>
</evidence>
<dbReference type="Proteomes" id="UP000800235">
    <property type="component" value="Unassembled WGS sequence"/>
</dbReference>
<keyword evidence="6 10" id="KW-0862">Zinc</keyword>
<dbReference type="InterPro" id="IPR007808">
    <property type="entry name" value="Elf1"/>
</dbReference>
<protein>
    <recommendedName>
        <fullName evidence="10">Transcription elongation factor 1 homolog</fullName>
    </recommendedName>
</protein>
<comment type="subcellular location">
    <subcellularLocation>
        <location evidence="2 10">Nucleus</location>
    </subcellularLocation>
</comment>
<keyword evidence="7 10" id="KW-0805">Transcription regulation</keyword>
<evidence type="ECO:0000256" key="5">
    <source>
        <dbReference type="ARBA" id="ARBA00022771"/>
    </source>
</evidence>
<evidence type="ECO:0000256" key="2">
    <source>
        <dbReference type="ARBA" id="ARBA00004123"/>
    </source>
</evidence>
<keyword evidence="4 10" id="KW-0479">Metal-binding</keyword>
<dbReference type="EMBL" id="MU007083">
    <property type="protein sequence ID" value="KAF2423308.1"/>
    <property type="molecule type" value="Genomic_DNA"/>
</dbReference>
<gene>
    <name evidence="12" type="ORF">EJ08DRAFT_682362</name>
</gene>